<evidence type="ECO:0000256" key="3">
    <source>
        <dbReference type="ARBA" id="ARBA00022692"/>
    </source>
</evidence>
<accession>A0AAI9ZVW5</accession>
<name>A0AAI9ZVW5_9PEZI</name>
<dbReference type="GO" id="GO:0016020">
    <property type="term" value="C:membrane"/>
    <property type="evidence" value="ECO:0007669"/>
    <property type="project" value="UniProtKB-SubCell"/>
</dbReference>
<protein>
    <submittedName>
        <fullName evidence="9">Major facilitator superfamily transporter</fullName>
    </submittedName>
</protein>
<feature type="transmembrane region" description="Helical" evidence="7">
    <location>
        <begin position="91"/>
        <end position="111"/>
    </location>
</feature>
<evidence type="ECO:0000256" key="1">
    <source>
        <dbReference type="ARBA" id="ARBA00004141"/>
    </source>
</evidence>
<evidence type="ECO:0000259" key="8">
    <source>
        <dbReference type="PROSITE" id="PS50850"/>
    </source>
</evidence>
<feature type="transmembrane region" description="Helical" evidence="7">
    <location>
        <begin position="393"/>
        <end position="412"/>
    </location>
</feature>
<evidence type="ECO:0000256" key="6">
    <source>
        <dbReference type="SAM" id="MobiDB-lite"/>
    </source>
</evidence>
<comment type="subcellular location">
    <subcellularLocation>
        <location evidence="1">Membrane</location>
        <topology evidence="1">Multi-pass membrane protein</topology>
    </subcellularLocation>
</comment>
<feature type="region of interest" description="Disordered" evidence="6">
    <location>
        <begin position="250"/>
        <end position="291"/>
    </location>
</feature>
<dbReference type="Pfam" id="PF07690">
    <property type="entry name" value="MFS_1"/>
    <property type="match status" value="1"/>
</dbReference>
<evidence type="ECO:0000256" key="7">
    <source>
        <dbReference type="SAM" id="Phobius"/>
    </source>
</evidence>
<dbReference type="GeneID" id="85468886"/>
<dbReference type="EMBL" id="JAHMHQ010000006">
    <property type="protein sequence ID" value="KAK1639177.1"/>
    <property type="molecule type" value="Genomic_DNA"/>
</dbReference>
<evidence type="ECO:0000313" key="9">
    <source>
        <dbReference type="EMBL" id="KAK1639177.1"/>
    </source>
</evidence>
<feature type="transmembrane region" description="Helical" evidence="7">
    <location>
        <begin position="468"/>
        <end position="490"/>
    </location>
</feature>
<feature type="transmembrane region" description="Helical" evidence="7">
    <location>
        <begin position="424"/>
        <end position="447"/>
    </location>
</feature>
<dbReference type="Proteomes" id="UP001243989">
    <property type="component" value="Unassembled WGS sequence"/>
</dbReference>
<evidence type="ECO:0000313" key="10">
    <source>
        <dbReference type="Proteomes" id="UP001243989"/>
    </source>
</evidence>
<feature type="transmembrane region" description="Helical" evidence="7">
    <location>
        <begin position="149"/>
        <end position="171"/>
    </location>
</feature>
<keyword evidence="4 7" id="KW-1133">Transmembrane helix</keyword>
<comment type="caution">
    <text evidence="9">The sequence shown here is derived from an EMBL/GenBank/DDBJ whole genome shotgun (WGS) entry which is preliminary data.</text>
</comment>
<dbReference type="PANTHER" id="PTHR23504">
    <property type="entry name" value="MAJOR FACILITATOR SUPERFAMILY DOMAIN-CONTAINING PROTEIN 10"/>
    <property type="match status" value="1"/>
</dbReference>
<feature type="domain" description="Major facilitator superfamily (MFS) profile" evidence="8">
    <location>
        <begin position="21"/>
        <end position="523"/>
    </location>
</feature>
<dbReference type="AlphaFoldDB" id="A0AAI9ZVW5"/>
<feature type="transmembrane region" description="Helical" evidence="7">
    <location>
        <begin position="496"/>
        <end position="518"/>
    </location>
</feature>
<dbReference type="GO" id="GO:0022857">
    <property type="term" value="F:transmembrane transporter activity"/>
    <property type="evidence" value="ECO:0007669"/>
    <property type="project" value="InterPro"/>
</dbReference>
<feature type="transmembrane region" description="Helical" evidence="7">
    <location>
        <begin position="359"/>
        <end position="381"/>
    </location>
</feature>
<dbReference type="PANTHER" id="PTHR23504:SF6">
    <property type="entry name" value="MULTIDRUG TRANSPORTER, PUTATIVE (AFU_ORTHOLOGUE AFUA_4G08740)-RELATED"/>
    <property type="match status" value="1"/>
</dbReference>
<reference evidence="9" key="1">
    <citation type="submission" date="2021-06" db="EMBL/GenBank/DDBJ databases">
        <title>Comparative genomics, transcriptomics and evolutionary studies reveal genomic signatures of adaptation to plant cell wall in hemibiotrophic fungi.</title>
        <authorList>
            <consortium name="DOE Joint Genome Institute"/>
            <person name="Baroncelli R."/>
            <person name="Diaz J.F."/>
            <person name="Benocci T."/>
            <person name="Peng M."/>
            <person name="Battaglia E."/>
            <person name="Haridas S."/>
            <person name="Andreopoulos W."/>
            <person name="Labutti K."/>
            <person name="Pangilinan J."/>
            <person name="Floch G.L."/>
            <person name="Makela M.R."/>
            <person name="Henrissat B."/>
            <person name="Grigoriev I.V."/>
            <person name="Crouch J.A."/>
            <person name="De Vries R.P."/>
            <person name="Sukno S.A."/>
            <person name="Thon M.R."/>
        </authorList>
    </citation>
    <scope>NUCLEOTIDE SEQUENCE</scope>
    <source>
        <strain evidence="9">CBS 102054</strain>
    </source>
</reference>
<feature type="transmembrane region" description="Helical" evidence="7">
    <location>
        <begin position="20"/>
        <end position="41"/>
    </location>
</feature>
<keyword evidence="5 7" id="KW-0472">Membrane</keyword>
<keyword evidence="3 7" id="KW-0812">Transmembrane</keyword>
<keyword evidence="10" id="KW-1185">Reference proteome</keyword>
<feature type="transmembrane region" description="Helical" evidence="7">
    <location>
        <begin position="299"/>
        <end position="318"/>
    </location>
</feature>
<dbReference type="RefSeq" id="XP_060447784.1">
    <property type="nucleotide sequence ID" value="XM_060584024.1"/>
</dbReference>
<sequence>MSDGHAPVTWSSLPRKDQLFLLFMIRFSEPVVRISIGAYIYYQLQSLDATLSSAEVITQSAYLQTAYTIAQAISSLLWGVVSDSPRGGRKLVVLTSLSGSFISCSLFGFITSFKQAVLLRVFEGITNGNVAMVRTMVSEVVQEKRFQARAFALLPIATRMAIIISPLVAGWTVQLETTGQDDSFVRKHPYALPALLNAGFLLLLLLAAFLFLEETSKSLRGRFDPGIAISKKIISLFRLNPFKKSEDAHYSRINSEEDDGEEMGFIKEADGDDPSGASTPPDVPNGPSEKNLRLPTRRIFTTNMLLVLMATLLYELHLNSVSVAMANMLVDPVSTKEAELSRTLPFRFGGGAGFRPKSLAWYSTVFGIVGIPMQIFVYPWLNQRFGCLGLWQLFYLGFPLLYFAYPYVAIIPSSTPPPSEKTGVAVWAFLVFIQTSTSLITSVVTPSQLLLANFSSPHPSALGRTHSITFFTSMAVRAASSALAGNLYAFGSTHNLTGVIFWSSSAVSLVAIVLTRFVREGNGHEIKLPGEE</sequence>
<dbReference type="InterPro" id="IPR020846">
    <property type="entry name" value="MFS_dom"/>
</dbReference>
<evidence type="ECO:0000256" key="5">
    <source>
        <dbReference type="ARBA" id="ARBA00023136"/>
    </source>
</evidence>
<feature type="transmembrane region" description="Helical" evidence="7">
    <location>
        <begin position="191"/>
        <end position="212"/>
    </location>
</feature>
<dbReference type="Gene3D" id="1.20.1250.20">
    <property type="entry name" value="MFS general substrate transporter like domains"/>
    <property type="match status" value="1"/>
</dbReference>
<dbReference type="PROSITE" id="PS50850">
    <property type="entry name" value="MFS"/>
    <property type="match status" value="1"/>
</dbReference>
<dbReference type="SUPFAM" id="SSF103473">
    <property type="entry name" value="MFS general substrate transporter"/>
    <property type="match status" value="1"/>
</dbReference>
<evidence type="ECO:0000256" key="2">
    <source>
        <dbReference type="ARBA" id="ARBA00022448"/>
    </source>
</evidence>
<feature type="transmembrane region" description="Helical" evidence="7">
    <location>
        <begin position="61"/>
        <end position="79"/>
    </location>
</feature>
<dbReference type="InterPro" id="IPR011701">
    <property type="entry name" value="MFS"/>
</dbReference>
<dbReference type="InterPro" id="IPR036259">
    <property type="entry name" value="MFS_trans_sf"/>
</dbReference>
<proteinExistence type="predicted"/>
<organism evidence="9 10">
    <name type="scientific">Colletotrichum phormii</name>
    <dbReference type="NCBI Taxonomy" id="359342"/>
    <lineage>
        <taxon>Eukaryota</taxon>
        <taxon>Fungi</taxon>
        <taxon>Dikarya</taxon>
        <taxon>Ascomycota</taxon>
        <taxon>Pezizomycotina</taxon>
        <taxon>Sordariomycetes</taxon>
        <taxon>Hypocreomycetidae</taxon>
        <taxon>Glomerellales</taxon>
        <taxon>Glomerellaceae</taxon>
        <taxon>Colletotrichum</taxon>
        <taxon>Colletotrichum acutatum species complex</taxon>
    </lineage>
</organism>
<evidence type="ECO:0000256" key="4">
    <source>
        <dbReference type="ARBA" id="ARBA00022989"/>
    </source>
</evidence>
<gene>
    <name evidence="9" type="ORF">BDP81DRAFT_314727</name>
</gene>
<keyword evidence="2" id="KW-0813">Transport</keyword>